<keyword evidence="4" id="KW-1185">Reference proteome</keyword>
<reference evidence="3 4" key="1">
    <citation type="journal article" date="2018" name="Mol. Biol. Evol.">
        <title>Broad Genomic Sampling Reveals a Smut Pathogenic Ancestry of the Fungal Clade Ustilaginomycotina.</title>
        <authorList>
            <person name="Kijpornyongpan T."/>
            <person name="Mondo S.J."/>
            <person name="Barry K."/>
            <person name="Sandor L."/>
            <person name="Lee J."/>
            <person name="Lipzen A."/>
            <person name="Pangilinan J."/>
            <person name="LaButti K."/>
            <person name="Hainaut M."/>
            <person name="Henrissat B."/>
            <person name="Grigoriev I.V."/>
            <person name="Spatafora J.W."/>
            <person name="Aime M.C."/>
        </authorList>
    </citation>
    <scope>NUCLEOTIDE SEQUENCE [LARGE SCALE GENOMIC DNA]</scope>
    <source>
        <strain evidence="3 4">MCA 3882</strain>
    </source>
</reference>
<accession>A0A316VFS2</accession>
<dbReference type="PROSITE" id="PS51819">
    <property type="entry name" value="VOC"/>
    <property type="match status" value="1"/>
</dbReference>
<evidence type="ECO:0000313" key="4">
    <source>
        <dbReference type="Proteomes" id="UP000245771"/>
    </source>
</evidence>
<dbReference type="Proteomes" id="UP000245771">
    <property type="component" value="Unassembled WGS sequence"/>
</dbReference>
<dbReference type="SUPFAM" id="SSF54593">
    <property type="entry name" value="Glyoxalase/Bleomycin resistance protein/Dihydroxybiphenyl dioxygenase"/>
    <property type="match status" value="1"/>
</dbReference>
<keyword evidence="3" id="KW-0560">Oxidoreductase</keyword>
<dbReference type="InterPro" id="IPR029068">
    <property type="entry name" value="Glyas_Bleomycin-R_OHBP_Dase"/>
</dbReference>
<dbReference type="OrthoDB" id="5371818at2759"/>
<proteinExistence type="inferred from homology"/>
<dbReference type="InterPro" id="IPR037523">
    <property type="entry name" value="VOC_core"/>
</dbReference>
<protein>
    <submittedName>
        <fullName evidence="3">Glyoxalase/Bleomycin resistance protein/Dihydroxybiphenyl dioxygenase</fullName>
    </submittedName>
</protein>
<dbReference type="RefSeq" id="XP_025356734.1">
    <property type="nucleotide sequence ID" value="XM_025497489.1"/>
</dbReference>
<dbReference type="EMBL" id="KZ819602">
    <property type="protein sequence ID" value="PWN36432.1"/>
    <property type="molecule type" value="Genomic_DNA"/>
</dbReference>
<dbReference type="Pfam" id="PF00903">
    <property type="entry name" value="Glyoxalase"/>
    <property type="match status" value="1"/>
</dbReference>
<dbReference type="CDD" id="cd07253">
    <property type="entry name" value="GLOD5"/>
    <property type="match status" value="1"/>
</dbReference>
<dbReference type="InParanoid" id="A0A316VFS2"/>
<evidence type="ECO:0000313" key="3">
    <source>
        <dbReference type="EMBL" id="PWN36432.1"/>
    </source>
</evidence>
<feature type="domain" description="VOC" evidence="2">
    <location>
        <begin position="4"/>
        <end position="123"/>
    </location>
</feature>
<dbReference type="STRING" id="1280837.A0A316VFS2"/>
<keyword evidence="3" id="KW-0223">Dioxygenase</keyword>
<evidence type="ECO:0000256" key="1">
    <source>
        <dbReference type="ARBA" id="ARBA00010363"/>
    </source>
</evidence>
<dbReference type="GO" id="GO:0051213">
    <property type="term" value="F:dioxygenase activity"/>
    <property type="evidence" value="ECO:0007669"/>
    <property type="project" value="UniProtKB-KW"/>
</dbReference>
<dbReference type="GeneID" id="37019270"/>
<dbReference type="PANTHER" id="PTHR21366:SF14">
    <property type="entry name" value="GLYOXALASE DOMAIN-CONTAINING PROTEIN 5"/>
    <property type="match status" value="1"/>
</dbReference>
<dbReference type="InterPro" id="IPR004360">
    <property type="entry name" value="Glyas_Fos-R_dOase_dom"/>
</dbReference>
<comment type="similarity">
    <text evidence="1">Belongs to the glyoxalase I family.</text>
</comment>
<name>A0A316VFS2_9BASI</name>
<evidence type="ECO:0000259" key="2">
    <source>
        <dbReference type="PROSITE" id="PS51819"/>
    </source>
</evidence>
<dbReference type="AlphaFoldDB" id="A0A316VFS2"/>
<dbReference type="PANTHER" id="PTHR21366">
    <property type="entry name" value="GLYOXALASE FAMILY PROTEIN"/>
    <property type="match status" value="1"/>
</dbReference>
<organism evidence="3 4">
    <name type="scientific">Meira miltonrushii</name>
    <dbReference type="NCBI Taxonomy" id="1280837"/>
    <lineage>
        <taxon>Eukaryota</taxon>
        <taxon>Fungi</taxon>
        <taxon>Dikarya</taxon>
        <taxon>Basidiomycota</taxon>
        <taxon>Ustilaginomycotina</taxon>
        <taxon>Exobasidiomycetes</taxon>
        <taxon>Exobasidiales</taxon>
        <taxon>Brachybasidiaceae</taxon>
        <taxon>Meira</taxon>
    </lineage>
</organism>
<sequence>MIESIDHIVITCKDINKTIDFYTKLGMKHTQFSQGRNALEFGNQKINLHIAGHEFEPKAQNPVPGSQDLCFVISIPIQQAQDKLSKHRIEIIEGPVQRTGAKGQINSVYVRDPDGNLVELSTYNG</sequence>
<gene>
    <name evidence="3" type="ORF">FA14DRAFT_151884</name>
</gene>
<dbReference type="Gene3D" id="3.10.180.10">
    <property type="entry name" value="2,3-Dihydroxybiphenyl 1,2-Dioxygenase, domain 1"/>
    <property type="match status" value="1"/>
</dbReference>
<dbReference type="InterPro" id="IPR050383">
    <property type="entry name" value="GlyoxalaseI/FosfomycinResist"/>
</dbReference>